<evidence type="ECO:0000313" key="3">
    <source>
        <dbReference type="Proteomes" id="UP000218542"/>
    </source>
</evidence>
<evidence type="ECO:0000313" key="1">
    <source>
        <dbReference type="EMBL" id="GAX59827.1"/>
    </source>
</evidence>
<sequence length="81" mass="9545">MIVEKDVLQLFIQSIHQRIETLVDAGEDSEIIEGFKLLLSDNISENGTIHIRKSLMNKIFHLSFSNYRAFMHKYEKKHLQN</sequence>
<dbReference type="EMBL" id="BAOS01000004">
    <property type="protein sequence ID" value="GAX59827.1"/>
    <property type="molecule type" value="Genomic_DNA"/>
</dbReference>
<reference evidence="3" key="2">
    <citation type="journal article" date="2017" name="Environ. Microbiol. Rep.">
        <title>Genetic Diversity of Marine Anaerobic Ammonium-Oxidizing Bacteria as Revealed by Genomic and Proteomic Analyses of 'Candidatus Scalindua japonica'.</title>
        <authorList>
            <person name="Oshiki M."/>
            <person name="Mizuto K."/>
            <person name="Kimura Z."/>
            <person name="Kindaichi T."/>
            <person name="Satoh H."/>
            <person name="Okabe S."/>
        </authorList>
    </citation>
    <scope>NUCLEOTIDE SEQUENCE [LARGE SCALE GENOMIC DNA]</scope>
    <source>
        <strain evidence="3">husup-a2</strain>
    </source>
</reference>
<dbReference type="Proteomes" id="UP000218542">
    <property type="component" value="Unassembled WGS sequence"/>
</dbReference>
<comment type="caution">
    <text evidence="1">The sequence shown here is derived from an EMBL/GenBank/DDBJ whole genome shotgun (WGS) entry which is preliminary data.</text>
</comment>
<evidence type="ECO:0000313" key="2">
    <source>
        <dbReference type="EMBL" id="GAX60090.1"/>
    </source>
</evidence>
<keyword evidence="1" id="KW-0269">Exonuclease</keyword>
<proteinExistence type="predicted"/>
<keyword evidence="3" id="KW-1185">Reference proteome</keyword>
<protein>
    <submittedName>
        <fullName evidence="2">ATP-dependent exoDNAse (Exonuclease V) beta subunit</fullName>
    </submittedName>
    <submittedName>
        <fullName evidence="1">ATP-dependent exonuclease V beta subunit</fullName>
    </submittedName>
</protein>
<reference evidence="1 3" key="1">
    <citation type="journal article" date="2017" name="Environ. Microbiol. Rep.">
        <title>Genetic diversity of marine anaerobic ammonium-oxidizing bacteria as revealed by genomic and proteomic analyses of 'Candidatus Scalindua japonica'.</title>
        <authorList>
            <person name="Oshiki M."/>
            <person name="Mizuto K."/>
            <person name="Kimura Z."/>
            <person name="Kindaichi T."/>
            <person name="Satoh H."/>
            <person name="Okabe S."/>
        </authorList>
    </citation>
    <scope>NUCLEOTIDE SEQUENCE</scope>
    <source>
        <strain evidence="3">husup-a2</strain>
        <strain evidence="1">Husup-a2</strain>
    </source>
</reference>
<keyword evidence="1" id="KW-0540">Nuclease</keyword>
<accession>A0A286TV98</accession>
<gene>
    <name evidence="1" type="ORF">SCALIN_C04_0315</name>
    <name evidence="2" type="ORF">SCALIN_C05_0175</name>
</gene>
<name>A0A286TV98_9BACT</name>
<dbReference type="EMBL" id="BAOS01000005">
    <property type="protein sequence ID" value="GAX60090.1"/>
    <property type="molecule type" value="Genomic_DNA"/>
</dbReference>
<dbReference type="GO" id="GO:0004527">
    <property type="term" value="F:exonuclease activity"/>
    <property type="evidence" value="ECO:0007669"/>
    <property type="project" value="UniProtKB-KW"/>
</dbReference>
<dbReference type="AlphaFoldDB" id="A0A286TV98"/>
<organism evidence="1 3">
    <name type="scientific">Candidatus Scalindua japonica</name>
    <dbReference type="NCBI Taxonomy" id="1284222"/>
    <lineage>
        <taxon>Bacteria</taxon>
        <taxon>Pseudomonadati</taxon>
        <taxon>Planctomycetota</taxon>
        <taxon>Candidatus Brocadiia</taxon>
        <taxon>Candidatus Brocadiales</taxon>
        <taxon>Candidatus Scalinduaceae</taxon>
        <taxon>Candidatus Scalindua</taxon>
    </lineage>
</organism>
<keyword evidence="1" id="KW-0378">Hydrolase</keyword>